<sequence length="70" mass="8062">MNSSYRQSIIQEVKALPRNKFQRISHADFDRINGRINADYKAGRIEFHDFANCYAVIGQAVNGFANGRWN</sequence>
<dbReference type="AlphaFoldDB" id="A0A849VPE5"/>
<reference evidence="1 2" key="1">
    <citation type="submission" date="2020-05" db="EMBL/GenBank/DDBJ databases">
        <authorList>
            <person name="Kim M.K."/>
        </authorList>
    </citation>
    <scope>NUCLEOTIDE SEQUENCE [LARGE SCALE GENOMIC DNA]</scope>
    <source>
        <strain evidence="1 2">BT25</strain>
    </source>
</reference>
<accession>A0A849VPE5</accession>
<proteinExistence type="predicted"/>
<protein>
    <submittedName>
        <fullName evidence="1">Uncharacterized protein</fullName>
    </submittedName>
</protein>
<keyword evidence="2" id="KW-1185">Reference proteome</keyword>
<evidence type="ECO:0000313" key="2">
    <source>
        <dbReference type="Proteomes" id="UP000550508"/>
    </source>
</evidence>
<dbReference type="Proteomes" id="UP000550508">
    <property type="component" value="Unassembled WGS sequence"/>
</dbReference>
<dbReference type="EMBL" id="JABUMX010000002">
    <property type="protein sequence ID" value="NTS31306.1"/>
    <property type="molecule type" value="Genomic_DNA"/>
</dbReference>
<comment type="caution">
    <text evidence="1">The sequence shown here is derived from an EMBL/GenBank/DDBJ whole genome shotgun (WGS) entry which is preliminary data.</text>
</comment>
<gene>
    <name evidence="1" type="ORF">HQ945_08560</name>
</gene>
<organism evidence="1 2">
    <name type="scientific">Phyllobacterium pellucidum</name>
    <dbReference type="NCBI Taxonomy" id="2740464"/>
    <lineage>
        <taxon>Bacteria</taxon>
        <taxon>Pseudomonadati</taxon>
        <taxon>Pseudomonadota</taxon>
        <taxon>Alphaproteobacteria</taxon>
        <taxon>Hyphomicrobiales</taxon>
        <taxon>Phyllobacteriaceae</taxon>
        <taxon>Phyllobacterium</taxon>
    </lineage>
</organism>
<dbReference type="RefSeq" id="WP_174207961.1">
    <property type="nucleotide sequence ID" value="NZ_JABUMX010000002.1"/>
</dbReference>
<name>A0A849VPE5_9HYPH</name>
<evidence type="ECO:0000313" key="1">
    <source>
        <dbReference type="EMBL" id="NTS31306.1"/>
    </source>
</evidence>